<dbReference type="KEGG" id="lant:TUM19329_33020"/>
<name>A0A6F8T916_9GAMM</name>
<proteinExistence type="predicted"/>
<evidence type="ECO:0000313" key="3">
    <source>
        <dbReference type="Proteomes" id="UP000502894"/>
    </source>
</evidence>
<sequence length="170" mass="19778">MIKDNHYNYVIIGQVWTNYLSENIINYLGDERSLPLTKKRIEIALDNALNIISESGAKPILIKSTALMQDNFHDCFFKHIKLRQPYSSKQCSFHLTPSEGDKWFEYLFNKMKVKYPMLIVMDPKKVQCQNNICRADINGVPVYRDAGHITDYASYQFGVLYLQKFANPLT</sequence>
<evidence type="ECO:0000313" key="2">
    <source>
        <dbReference type="EMBL" id="BCA96941.1"/>
    </source>
</evidence>
<feature type="domain" description="SGNH" evidence="1">
    <location>
        <begin position="5"/>
        <end position="158"/>
    </location>
</feature>
<dbReference type="Proteomes" id="UP000502894">
    <property type="component" value="Chromosome"/>
</dbReference>
<evidence type="ECO:0000259" key="1">
    <source>
        <dbReference type="Pfam" id="PF19040"/>
    </source>
</evidence>
<reference evidence="2" key="1">
    <citation type="journal article" date="2020" name="Microbiol. Resour. Announc.">
        <title>Complete Genome Sequence of Novel Psychrotolerant Legionella Strain TUM19329, Isolated from Antarctic Lake Sediment.</title>
        <authorList>
            <person name="Shimada S."/>
            <person name="Nakai R."/>
            <person name="Aoki K."/>
            <person name="Shimoeda N."/>
            <person name="Ohno G."/>
            <person name="Miyazaki Y."/>
            <person name="Kudoh S."/>
            <person name="Imura S."/>
            <person name="Watanabe K."/>
            <person name="Ishii Y."/>
            <person name="Tateda K."/>
        </authorList>
    </citation>
    <scope>NUCLEOTIDE SEQUENCE [LARGE SCALE GENOMIC DNA]</scope>
    <source>
        <strain evidence="2">TUM19329</strain>
    </source>
</reference>
<accession>A0A6F8T916</accession>
<organism evidence="2 3">
    <name type="scientific">Legionella antarctica</name>
    <dbReference type="NCBI Taxonomy" id="2708020"/>
    <lineage>
        <taxon>Bacteria</taxon>
        <taxon>Pseudomonadati</taxon>
        <taxon>Pseudomonadota</taxon>
        <taxon>Gammaproteobacteria</taxon>
        <taxon>Legionellales</taxon>
        <taxon>Legionellaceae</taxon>
        <taxon>Legionella</taxon>
    </lineage>
</organism>
<dbReference type="Pfam" id="PF19040">
    <property type="entry name" value="SGNH"/>
    <property type="match status" value="1"/>
</dbReference>
<dbReference type="EMBL" id="AP022839">
    <property type="protein sequence ID" value="BCA96941.1"/>
    <property type="molecule type" value="Genomic_DNA"/>
</dbReference>
<protein>
    <recommendedName>
        <fullName evidence="1">SGNH domain-containing protein</fullName>
    </recommendedName>
</protein>
<dbReference type="InterPro" id="IPR043968">
    <property type="entry name" value="SGNH"/>
</dbReference>
<dbReference type="AlphaFoldDB" id="A0A6F8T916"/>
<gene>
    <name evidence="2" type="ORF">TUM19329_33020</name>
</gene>
<keyword evidence="3" id="KW-1185">Reference proteome</keyword>